<dbReference type="InterPro" id="IPR018422">
    <property type="entry name" value="Cation/H_exchanger_CPA1"/>
</dbReference>
<feature type="transmembrane region" description="Helical" evidence="10">
    <location>
        <begin position="131"/>
        <end position="154"/>
    </location>
</feature>
<keyword evidence="4 10" id="KW-0812">Transmembrane</keyword>
<evidence type="ECO:0000313" key="13">
    <source>
        <dbReference type="Proteomes" id="UP001258945"/>
    </source>
</evidence>
<comment type="caution">
    <text evidence="12">The sequence shown here is derived from an EMBL/GenBank/DDBJ whole genome shotgun (WGS) entry which is preliminary data.</text>
</comment>
<evidence type="ECO:0000256" key="8">
    <source>
        <dbReference type="ARBA" id="ARBA00023136"/>
    </source>
</evidence>
<keyword evidence="13" id="KW-1185">Reference proteome</keyword>
<evidence type="ECO:0000313" key="12">
    <source>
        <dbReference type="EMBL" id="MDT8330899.1"/>
    </source>
</evidence>
<feature type="non-terminal residue" evidence="12">
    <location>
        <position position="183"/>
    </location>
</feature>
<evidence type="ECO:0000256" key="3">
    <source>
        <dbReference type="ARBA" id="ARBA00022475"/>
    </source>
</evidence>
<evidence type="ECO:0000256" key="10">
    <source>
        <dbReference type="SAM" id="Phobius"/>
    </source>
</evidence>
<feature type="transmembrane region" description="Helical" evidence="10">
    <location>
        <begin position="34"/>
        <end position="52"/>
    </location>
</feature>
<proteinExistence type="predicted"/>
<evidence type="ECO:0000256" key="5">
    <source>
        <dbReference type="ARBA" id="ARBA00022989"/>
    </source>
</evidence>
<dbReference type="Proteomes" id="UP001258945">
    <property type="component" value="Unassembled WGS sequence"/>
</dbReference>
<keyword evidence="3" id="KW-1003">Cell membrane</keyword>
<dbReference type="InterPro" id="IPR006153">
    <property type="entry name" value="Cation/H_exchanger_TM"/>
</dbReference>
<evidence type="ECO:0000256" key="9">
    <source>
        <dbReference type="ARBA" id="ARBA00023201"/>
    </source>
</evidence>
<keyword evidence="8 10" id="KW-0472">Membrane</keyword>
<keyword evidence="6" id="KW-0915">Sodium</keyword>
<protein>
    <submittedName>
        <fullName evidence="12">Cation:proton antiporter</fullName>
    </submittedName>
</protein>
<sequence>MLIDLPHILLAIAALLVVVSAVQPLAKRLMLSDTVLLAVVGTVLGGGAAYLMEQRVNKAIDDVAGTLINFPVNAEVFLFIFLPLLVFHGALSIDVRRLARDAAPVLVLAVVAVLVTTAAIGFALAPIAGVPLASCLLLGAIVATTDPSAVVGVFRDIGADSRLTRLVEGESLLNDAAAISIFT</sequence>
<dbReference type="RefSeq" id="WP_314281452.1">
    <property type="nucleotide sequence ID" value="NZ_JAVVDO010000009.1"/>
</dbReference>
<evidence type="ECO:0000256" key="1">
    <source>
        <dbReference type="ARBA" id="ARBA00004651"/>
    </source>
</evidence>
<comment type="subcellular location">
    <subcellularLocation>
        <location evidence="1">Cell membrane</location>
        <topology evidence="1">Multi-pass membrane protein</topology>
    </subcellularLocation>
</comment>
<evidence type="ECO:0000256" key="7">
    <source>
        <dbReference type="ARBA" id="ARBA00023065"/>
    </source>
</evidence>
<dbReference type="PANTHER" id="PTHR10110:SF86">
    <property type="entry name" value="SODIUM_HYDROGEN EXCHANGER 7"/>
    <property type="match status" value="1"/>
</dbReference>
<keyword evidence="5 10" id="KW-1133">Transmembrane helix</keyword>
<feature type="domain" description="Cation/H+ exchanger transmembrane" evidence="11">
    <location>
        <begin position="18"/>
        <end position="182"/>
    </location>
</feature>
<accession>A0ABU3MER0</accession>
<organism evidence="12 13">
    <name type="scientific">Roseomonas gilardii</name>
    <dbReference type="NCBI Taxonomy" id="257708"/>
    <lineage>
        <taxon>Bacteria</taxon>
        <taxon>Pseudomonadati</taxon>
        <taxon>Pseudomonadota</taxon>
        <taxon>Alphaproteobacteria</taxon>
        <taxon>Acetobacterales</taxon>
        <taxon>Roseomonadaceae</taxon>
        <taxon>Roseomonas</taxon>
    </lineage>
</organism>
<reference evidence="12 13" key="1">
    <citation type="journal article" date="2019" name="Microb. Pathog.">
        <title>Comparison of VITEK 2, MALDI-TOF MS, 16S rRNA gene sequencing, and whole-genome sequencing for identification of Roseomonas mucosa.</title>
        <authorList>
            <person name="Rudolph W.W."/>
            <person name="Gunzer F."/>
            <person name="Trauth M."/>
            <person name="Bunk B."/>
            <person name="Bigge R."/>
            <person name="Schrottner P."/>
        </authorList>
    </citation>
    <scope>NUCLEOTIDE SEQUENCE [LARGE SCALE GENOMIC DNA]</scope>
    <source>
        <strain evidence="12 13">DSM 103800</strain>
    </source>
</reference>
<keyword evidence="7" id="KW-0406">Ion transport</keyword>
<keyword evidence="9" id="KW-0739">Sodium transport</keyword>
<feature type="transmembrane region" description="Helical" evidence="10">
    <location>
        <begin position="105"/>
        <end position="125"/>
    </location>
</feature>
<dbReference type="EMBL" id="JAVVDO010000009">
    <property type="protein sequence ID" value="MDT8330899.1"/>
    <property type="molecule type" value="Genomic_DNA"/>
</dbReference>
<feature type="transmembrane region" description="Helical" evidence="10">
    <location>
        <begin position="72"/>
        <end position="93"/>
    </location>
</feature>
<dbReference type="PANTHER" id="PTHR10110">
    <property type="entry name" value="SODIUM/HYDROGEN EXCHANGER"/>
    <property type="match status" value="1"/>
</dbReference>
<evidence type="ECO:0000256" key="6">
    <source>
        <dbReference type="ARBA" id="ARBA00023053"/>
    </source>
</evidence>
<name>A0ABU3MER0_9PROT</name>
<feature type="transmembrane region" description="Helical" evidence="10">
    <location>
        <begin position="6"/>
        <end position="22"/>
    </location>
</feature>
<gene>
    <name evidence="12" type="ORF">RQ831_07520</name>
</gene>
<evidence type="ECO:0000259" key="11">
    <source>
        <dbReference type="Pfam" id="PF00999"/>
    </source>
</evidence>
<dbReference type="Gene3D" id="6.10.140.1330">
    <property type="match status" value="1"/>
</dbReference>
<dbReference type="Pfam" id="PF00999">
    <property type="entry name" value="Na_H_Exchanger"/>
    <property type="match status" value="1"/>
</dbReference>
<evidence type="ECO:0000256" key="4">
    <source>
        <dbReference type="ARBA" id="ARBA00022692"/>
    </source>
</evidence>
<keyword evidence="2" id="KW-0813">Transport</keyword>
<evidence type="ECO:0000256" key="2">
    <source>
        <dbReference type="ARBA" id="ARBA00022448"/>
    </source>
</evidence>